<protein>
    <recommendedName>
        <fullName evidence="4">Secreted protein</fullName>
    </recommendedName>
</protein>
<dbReference type="EMBL" id="KV417488">
    <property type="protein sequence ID" value="KZP31865.1"/>
    <property type="molecule type" value="Genomic_DNA"/>
</dbReference>
<sequence>MLQLNVTSSLWAQLLILWVWVLTQNVGNFESDQLAQKQNSCMILRRGQLDSSATRQGCAPGQLLGHCLHIHPGDVVHTGTVQLCVGSVRRVGTWRACFVKIQERIGTGLGLSAFATTALLIVHAPKPLASSQIKTPIRRKW</sequence>
<accession>A0A166UNF9</accession>
<name>A0A166UNF9_9AGAM</name>
<keyword evidence="1" id="KW-0732">Signal</keyword>
<reference evidence="2 3" key="1">
    <citation type="journal article" date="2016" name="Mol. Biol. Evol.">
        <title>Comparative Genomics of Early-Diverging Mushroom-Forming Fungi Provides Insights into the Origins of Lignocellulose Decay Capabilities.</title>
        <authorList>
            <person name="Nagy L.G."/>
            <person name="Riley R."/>
            <person name="Tritt A."/>
            <person name="Adam C."/>
            <person name="Daum C."/>
            <person name="Floudas D."/>
            <person name="Sun H."/>
            <person name="Yadav J.S."/>
            <person name="Pangilinan J."/>
            <person name="Larsson K.H."/>
            <person name="Matsuura K."/>
            <person name="Barry K."/>
            <person name="Labutti K."/>
            <person name="Kuo R."/>
            <person name="Ohm R.A."/>
            <person name="Bhattacharya S.S."/>
            <person name="Shirouzu T."/>
            <person name="Yoshinaga Y."/>
            <person name="Martin F.M."/>
            <person name="Grigoriev I.V."/>
            <person name="Hibbett D.S."/>
        </authorList>
    </citation>
    <scope>NUCLEOTIDE SEQUENCE [LARGE SCALE GENOMIC DNA]</scope>
    <source>
        <strain evidence="2 3">CBS 109695</strain>
    </source>
</reference>
<evidence type="ECO:0000313" key="3">
    <source>
        <dbReference type="Proteomes" id="UP000076532"/>
    </source>
</evidence>
<evidence type="ECO:0000313" key="2">
    <source>
        <dbReference type="EMBL" id="KZP31865.1"/>
    </source>
</evidence>
<feature type="signal peptide" evidence="1">
    <location>
        <begin position="1"/>
        <end position="23"/>
    </location>
</feature>
<evidence type="ECO:0000256" key="1">
    <source>
        <dbReference type="SAM" id="SignalP"/>
    </source>
</evidence>
<gene>
    <name evidence="2" type="ORF">FIBSPDRAFT_583104</name>
</gene>
<proteinExistence type="predicted"/>
<evidence type="ECO:0008006" key="4">
    <source>
        <dbReference type="Google" id="ProtNLM"/>
    </source>
</evidence>
<organism evidence="2 3">
    <name type="scientific">Athelia psychrophila</name>
    <dbReference type="NCBI Taxonomy" id="1759441"/>
    <lineage>
        <taxon>Eukaryota</taxon>
        <taxon>Fungi</taxon>
        <taxon>Dikarya</taxon>
        <taxon>Basidiomycota</taxon>
        <taxon>Agaricomycotina</taxon>
        <taxon>Agaricomycetes</taxon>
        <taxon>Agaricomycetidae</taxon>
        <taxon>Atheliales</taxon>
        <taxon>Atheliaceae</taxon>
        <taxon>Athelia</taxon>
    </lineage>
</organism>
<dbReference type="AlphaFoldDB" id="A0A166UNF9"/>
<dbReference type="Proteomes" id="UP000076532">
    <property type="component" value="Unassembled WGS sequence"/>
</dbReference>
<keyword evidence="3" id="KW-1185">Reference proteome</keyword>
<feature type="chain" id="PRO_5007880716" description="Secreted protein" evidence="1">
    <location>
        <begin position="24"/>
        <end position="141"/>
    </location>
</feature>